<evidence type="ECO:0000256" key="1">
    <source>
        <dbReference type="ARBA" id="ARBA00022617"/>
    </source>
</evidence>
<comment type="caution">
    <text evidence="7">The sequence shown here is derived from an EMBL/GenBank/DDBJ whole genome shotgun (WGS) entry which is preliminary data.</text>
</comment>
<protein>
    <recommendedName>
        <fullName evidence="6">Cytochrome c domain-containing protein</fullName>
    </recommendedName>
</protein>
<keyword evidence="5" id="KW-1133">Transmembrane helix</keyword>
<dbReference type="InterPro" id="IPR036909">
    <property type="entry name" value="Cyt_c-like_dom_sf"/>
</dbReference>
<proteinExistence type="predicted"/>
<sequence length="145" mass="16905">MNKLIKKLWKIILGFSILASVLIFGIIYILKVNGITEFDSDKPKYEPLVSKDDERTPEFEKGLEIFLNDCRKCHVTKGRLHNYLDGIVDKVGVDYLKLYITKQDSLTENKDKYALAIKEEWGNQANSHNFKYSENELNLLIEYLK</sequence>
<evidence type="ECO:0000259" key="6">
    <source>
        <dbReference type="PROSITE" id="PS51007"/>
    </source>
</evidence>
<name>A0A428K4F3_9FLAO</name>
<dbReference type="SUPFAM" id="SSF46626">
    <property type="entry name" value="Cytochrome c"/>
    <property type="match status" value="1"/>
</dbReference>
<keyword evidence="5" id="KW-0472">Membrane</keyword>
<dbReference type="OrthoDB" id="1446808at2"/>
<dbReference type="AlphaFoldDB" id="A0A428K4F3"/>
<feature type="transmembrane region" description="Helical" evidence="5">
    <location>
        <begin position="12"/>
        <end position="30"/>
    </location>
</feature>
<evidence type="ECO:0000256" key="2">
    <source>
        <dbReference type="ARBA" id="ARBA00022723"/>
    </source>
</evidence>
<accession>A0A428K4F3</accession>
<dbReference type="GO" id="GO:0046872">
    <property type="term" value="F:metal ion binding"/>
    <property type="evidence" value="ECO:0007669"/>
    <property type="project" value="UniProtKB-KW"/>
</dbReference>
<dbReference type="PROSITE" id="PS51007">
    <property type="entry name" value="CYTC"/>
    <property type="match status" value="1"/>
</dbReference>
<dbReference type="Proteomes" id="UP000270620">
    <property type="component" value="Unassembled WGS sequence"/>
</dbReference>
<dbReference type="RefSeq" id="WP_125466296.1">
    <property type="nucleotide sequence ID" value="NZ_RWBG01000001.1"/>
</dbReference>
<dbReference type="GO" id="GO:0009055">
    <property type="term" value="F:electron transfer activity"/>
    <property type="evidence" value="ECO:0007669"/>
    <property type="project" value="InterPro"/>
</dbReference>
<keyword evidence="1 4" id="KW-0349">Heme</keyword>
<reference evidence="7 8" key="1">
    <citation type="submission" date="2018-12" db="EMBL/GenBank/DDBJ databases">
        <title>Mangrovimonas spongiae sp. nov., a novel member of the genus Mangrovimonas isolated from marine sponge.</title>
        <authorList>
            <person name="Zhuang L."/>
            <person name="Luo L."/>
        </authorList>
    </citation>
    <scope>NUCLEOTIDE SEQUENCE [LARGE SCALE GENOMIC DNA]</scope>
    <source>
        <strain evidence="7 8">HN-E26</strain>
    </source>
</reference>
<dbReference type="Gene3D" id="1.10.760.10">
    <property type="entry name" value="Cytochrome c-like domain"/>
    <property type="match status" value="1"/>
</dbReference>
<evidence type="ECO:0000313" key="7">
    <source>
        <dbReference type="EMBL" id="RSK41295.1"/>
    </source>
</evidence>
<dbReference type="EMBL" id="RWBG01000001">
    <property type="protein sequence ID" value="RSK41295.1"/>
    <property type="molecule type" value="Genomic_DNA"/>
</dbReference>
<evidence type="ECO:0000256" key="3">
    <source>
        <dbReference type="ARBA" id="ARBA00023004"/>
    </source>
</evidence>
<gene>
    <name evidence="7" type="ORF">EJA19_00025</name>
</gene>
<organism evidence="7 8">
    <name type="scientific">Mangrovimonas spongiae</name>
    <dbReference type="NCBI Taxonomy" id="2494697"/>
    <lineage>
        <taxon>Bacteria</taxon>
        <taxon>Pseudomonadati</taxon>
        <taxon>Bacteroidota</taxon>
        <taxon>Flavobacteriia</taxon>
        <taxon>Flavobacteriales</taxon>
        <taxon>Flavobacteriaceae</taxon>
        <taxon>Mangrovimonas</taxon>
    </lineage>
</organism>
<evidence type="ECO:0000256" key="4">
    <source>
        <dbReference type="PROSITE-ProRule" id="PRU00433"/>
    </source>
</evidence>
<keyword evidence="3 4" id="KW-0408">Iron</keyword>
<evidence type="ECO:0000313" key="8">
    <source>
        <dbReference type="Proteomes" id="UP000270620"/>
    </source>
</evidence>
<dbReference type="InterPro" id="IPR009056">
    <property type="entry name" value="Cyt_c-like_dom"/>
</dbReference>
<evidence type="ECO:0000256" key="5">
    <source>
        <dbReference type="SAM" id="Phobius"/>
    </source>
</evidence>
<keyword evidence="2 4" id="KW-0479">Metal-binding</keyword>
<dbReference type="GO" id="GO:0020037">
    <property type="term" value="F:heme binding"/>
    <property type="evidence" value="ECO:0007669"/>
    <property type="project" value="InterPro"/>
</dbReference>
<keyword evidence="5" id="KW-0812">Transmembrane</keyword>
<dbReference type="Pfam" id="PF00034">
    <property type="entry name" value="Cytochrom_C"/>
    <property type="match status" value="1"/>
</dbReference>
<feature type="domain" description="Cytochrome c" evidence="6">
    <location>
        <begin position="57"/>
        <end position="145"/>
    </location>
</feature>
<keyword evidence="8" id="KW-1185">Reference proteome</keyword>